<feature type="non-terminal residue" evidence="1">
    <location>
        <position position="361"/>
    </location>
</feature>
<gene>
    <name evidence="1" type="ORF">LTS18_011836</name>
</gene>
<evidence type="ECO:0000313" key="2">
    <source>
        <dbReference type="Proteomes" id="UP001186974"/>
    </source>
</evidence>
<proteinExistence type="predicted"/>
<sequence>MFYRDDPENAATADYYGIVAGTSHTEPMTLATNEQRAYLNGTWAWNTNRENVTDLMRVGAERAEPYETLFTMGMRGLGDEASPTLNASSLQQIVATQQDILRDVYNLTNVSSIPQMWCLYKEVGGYLADGLQAPDDVTLLWADDNWSSMQRLPLANETSRSGGAGIYYHADYVGDPRDYKWINTISLQKYWQELQQAYERKANRIWMLNVGDLKGLELPISYFLDMAYDAPARASPNDPSIWLAQWASQSFGASLGNATADIMSRYSIYAARRKYELVDPSTYSLINYNEAESVLQQWTDLTNDAQSIYDRLDPSLQPAFFEMILHPCLAAYTLYSIHIGAARNNLYAMQRRTSANIWAQQ</sequence>
<organism evidence="1 2">
    <name type="scientific">Coniosporium uncinatum</name>
    <dbReference type="NCBI Taxonomy" id="93489"/>
    <lineage>
        <taxon>Eukaryota</taxon>
        <taxon>Fungi</taxon>
        <taxon>Dikarya</taxon>
        <taxon>Ascomycota</taxon>
        <taxon>Pezizomycotina</taxon>
        <taxon>Dothideomycetes</taxon>
        <taxon>Dothideomycetes incertae sedis</taxon>
        <taxon>Coniosporium</taxon>
    </lineage>
</organism>
<dbReference type="EMBL" id="JAWDJW010006682">
    <property type="protein sequence ID" value="KAK3063896.1"/>
    <property type="molecule type" value="Genomic_DNA"/>
</dbReference>
<accession>A0ACC3D9J0</accession>
<evidence type="ECO:0000313" key="1">
    <source>
        <dbReference type="EMBL" id="KAK3063896.1"/>
    </source>
</evidence>
<dbReference type="Proteomes" id="UP001186974">
    <property type="component" value="Unassembled WGS sequence"/>
</dbReference>
<name>A0ACC3D9J0_9PEZI</name>
<keyword evidence="2" id="KW-1185">Reference proteome</keyword>
<reference evidence="1" key="1">
    <citation type="submission" date="2024-09" db="EMBL/GenBank/DDBJ databases">
        <title>Black Yeasts Isolated from many extreme environments.</title>
        <authorList>
            <person name="Coleine C."/>
            <person name="Stajich J.E."/>
            <person name="Selbmann L."/>
        </authorList>
    </citation>
    <scope>NUCLEOTIDE SEQUENCE</scope>
    <source>
        <strain evidence="1">CCFEE 5737</strain>
    </source>
</reference>
<comment type="caution">
    <text evidence="1">The sequence shown here is derived from an EMBL/GenBank/DDBJ whole genome shotgun (WGS) entry which is preliminary data.</text>
</comment>
<protein>
    <submittedName>
        <fullName evidence="1">Uncharacterized protein</fullName>
    </submittedName>
</protein>